<dbReference type="Proteomes" id="UP000276133">
    <property type="component" value="Unassembled WGS sequence"/>
</dbReference>
<dbReference type="EMBL" id="REGN01006353">
    <property type="protein sequence ID" value="RNA09881.1"/>
    <property type="molecule type" value="Genomic_DNA"/>
</dbReference>
<comment type="caution">
    <text evidence="1">The sequence shown here is derived from an EMBL/GenBank/DDBJ whole genome shotgun (WGS) entry which is preliminary data.</text>
</comment>
<gene>
    <name evidence="1" type="ORF">BpHYR1_052672</name>
</gene>
<organism evidence="1 2">
    <name type="scientific">Brachionus plicatilis</name>
    <name type="common">Marine rotifer</name>
    <name type="synonym">Brachionus muelleri</name>
    <dbReference type="NCBI Taxonomy" id="10195"/>
    <lineage>
        <taxon>Eukaryota</taxon>
        <taxon>Metazoa</taxon>
        <taxon>Spiralia</taxon>
        <taxon>Gnathifera</taxon>
        <taxon>Rotifera</taxon>
        <taxon>Eurotatoria</taxon>
        <taxon>Monogononta</taxon>
        <taxon>Pseudotrocha</taxon>
        <taxon>Ploima</taxon>
        <taxon>Brachionidae</taxon>
        <taxon>Brachionus</taxon>
    </lineage>
</organism>
<sequence length="68" mass="7707">MKKFYNFGSKSQKLRGSLQNCTLFRKSHKGKIPTKTKTKTRLTSVSENRLSCIESSSSLTVFLISSFN</sequence>
<evidence type="ECO:0000313" key="1">
    <source>
        <dbReference type="EMBL" id="RNA09881.1"/>
    </source>
</evidence>
<reference evidence="1 2" key="1">
    <citation type="journal article" date="2018" name="Sci. Rep.">
        <title>Genomic signatures of local adaptation to the degree of environmental predictability in rotifers.</title>
        <authorList>
            <person name="Franch-Gras L."/>
            <person name="Hahn C."/>
            <person name="Garcia-Roger E.M."/>
            <person name="Carmona M.J."/>
            <person name="Serra M."/>
            <person name="Gomez A."/>
        </authorList>
    </citation>
    <scope>NUCLEOTIDE SEQUENCE [LARGE SCALE GENOMIC DNA]</scope>
    <source>
        <strain evidence="1">HYR1</strain>
    </source>
</reference>
<protein>
    <submittedName>
        <fullName evidence="1">Uncharacterized protein</fullName>
    </submittedName>
</protein>
<name>A0A3M7QFQ6_BRAPC</name>
<accession>A0A3M7QFQ6</accession>
<evidence type="ECO:0000313" key="2">
    <source>
        <dbReference type="Proteomes" id="UP000276133"/>
    </source>
</evidence>
<keyword evidence="2" id="KW-1185">Reference proteome</keyword>
<dbReference type="AlphaFoldDB" id="A0A3M7QFQ6"/>
<proteinExistence type="predicted"/>